<sequence>MVPKLPHRLLLGLAGTATAVLFVMGAGVINDLDPASMTTSPQPKGCVVI</sequence>
<dbReference type="Proteomes" id="UP000250006">
    <property type="component" value="Unassembled WGS sequence"/>
</dbReference>
<gene>
    <name evidence="1" type="ORF">NCTC11535_01876</name>
</gene>
<comment type="caution">
    <text evidence="1">The sequence shown here is derived from an EMBL/GenBank/DDBJ whole genome shotgun (WGS) entry which is preliminary data.</text>
</comment>
<organism evidence="1 2">
    <name type="scientific">Actinomyces bovis</name>
    <dbReference type="NCBI Taxonomy" id="1658"/>
    <lineage>
        <taxon>Bacteria</taxon>
        <taxon>Bacillati</taxon>
        <taxon>Actinomycetota</taxon>
        <taxon>Actinomycetes</taxon>
        <taxon>Actinomycetales</taxon>
        <taxon>Actinomycetaceae</taxon>
        <taxon>Actinomyces</taxon>
    </lineage>
</organism>
<reference evidence="1 2" key="1">
    <citation type="submission" date="2018-06" db="EMBL/GenBank/DDBJ databases">
        <authorList>
            <consortium name="Pathogen Informatics"/>
            <person name="Doyle S."/>
        </authorList>
    </citation>
    <scope>NUCLEOTIDE SEQUENCE [LARGE SCALE GENOMIC DNA]</scope>
    <source>
        <strain evidence="1 2">NCTC11535</strain>
    </source>
</reference>
<evidence type="ECO:0000313" key="2">
    <source>
        <dbReference type="Proteomes" id="UP000250006"/>
    </source>
</evidence>
<name>A0ABY1VQZ8_9ACTO</name>
<protein>
    <submittedName>
        <fullName evidence="1">Uncharacterized protein</fullName>
    </submittedName>
</protein>
<keyword evidence="2" id="KW-1185">Reference proteome</keyword>
<evidence type="ECO:0000313" key="1">
    <source>
        <dbReference type="EMBL" id="SPT54172.1"/>
    </source>
</evidence>
<accession>A0ABY1VQZ8</accession>
<dbReference type="EMBL" id="UAPQ01000009">
    <property type="protein sequence ID" value="SPT54172.1"/>
    <property type="molecule type" value="Genomic_DNA"/>
</dbReference>
<dbReference type="RefSeq" id="WP_170166880.1">
    <property type="nucleotide sequence ID" value="NZ_UAPQ01000009.1"/>
</dbReference>
<proteinExistence type="predicted"/>